<name>A0A2I0I939_PUNGR</name>
<keyword evidence="5" id="KW-0539">Nucleus</keyword>
<evidence type="ECO:0000313" key="7">
    <source>
        <dbReference type="Proteomes" id="UP000233551"/>
    </source>
</evidence>
<comment type="similarity">
    <text evidence="2">Belongs to the eukaryotic RPA49/POLR1E RNA polymerase subunit family.</text>
</comment>
<gene>
    <name evidence="6" type="ORF">CRG98_039726</name>
</gene>
<dbReference type="InterPro" id="IPR009668">
    <property type="entry name" value="RNA_pol-assoc_fac_A49-like"/>
</dbReference>
<evidence type="ECO:0000256" key="2">
    <source>
        <dbReference type="ARBA" id="ARBA00009430"/>
    </source>
</evidence>
<comment type="subcellular location">
    <subcellularLocation>
        <location evidence="1">Nucleus</location>
        <location evidence="1">Nucleolus</location>
    </subcellularLocation>
</comment>
<dbReference type="GO" id="GO:0003677">
    <property type="term" value="F:DNA binding"/>
    <property type="evidence" value="ECO:0007669"/>
    <property type="project" value="InterPro"/>
</dbReference>
<evidence type="ECO:0000256" key="5">
    <source>
        <dbReference type="ARBA" id="ARBA00023242"/>
    </source>
</evidence>
<dbReference type="GO" id="GO:0000428">
    <property type="term" value="C:DNA-directed RNA polymerase complex"/>
    <property type="evidence" value="ECO:0007669"/>
    <property type="project" value="UniProtKB-KW"/>
</dbReference>
<evidence type="ECO:0000313" key="6">
    <source>
        <dbReference type="EMBL" id="PKI39886.1"/>
    </source>
</evidence>
<keyword evidence="7" id="KW-1185">Reference proteome</keyword>
<evidence type="ECO:0000256" key="1">
    <source>
        <dbReference type="ARBA" id="ARBA00004604"/>
    </source>
</evidence>
<dbReference type="EMBL" id="PGOL01003729">
    <property type="protein sequence ID" value="PKI39886.1"/>
    <property type="molecule type" value="Genomic_DNA"/>
</dbReference>
<keyword evidence="4" id="KW-0804">Transcription</keyword>
<dbReference type="Proteomes" id="UP000233551">
    <property type="component" value="Unassembled WGS sequence"/>
</dbReference>
<dbReference type="GO" id="GO:0006351">
    <property type="term" value="P:DNA-templated transcription"/>
    <property type="evidence" value="ECO:0007669"/>
    <property type="project" value="InterPro"/>
</dbReference>
<evidence type="ECO:0000256" key="4">
    <source>
        <dbReference type="ARBA" id="ARBA00023163"/>
    </source>
</evidence>
<dbReference type="GO" id="GO:0005730">
    <property type="term" value="C:nucleolus"/>
    <property type="evidence" value="ECO:0007669"/>
    <property type="project" value="UniProtKB-SubCell"/>
</dbReference>
<accession>A0A2I0I939</accession>
<reference evidence="6 7" key="1">
    <citation type="submission" date="2017-11" db="EMBL/GenBank/DDBJ databases">
        <title>De-novo sequencing of pomegranate (Punica granatum L.) genome.</title>
        <authorList>
            <person name="Akparov Z."/>
            <person name="Amiraslanov A."/>
            <person name="Hajiyeva S."/>
            <person name="Abbasov M."/>
            <person name="Kaur K."/>
            <person name="Hamwieh A."/>
            <person name="Solovyev V."/>
            <person name="Salamov A."/>
            <person name="Braich B."/>
            <person name="Kosarev P."/>
            <person name="Mahmoud A."/>
            <person name="Hajiyev E."/>
            <person name="Babayeva S."/>
            <person name="Izzatullayeva V."/>
            <person name="Mammadov A."/>
            <person name="Mammadov A."/>
            <person name="Sharifova S."/>
            <person name="Ojaghi J."/>
            <person name="Eynullazada K."/>
            <person name="Bayramov B."/>
            <person name="Abdulazimova A."/>
            <person name="Shahmuradov I."/>
        </authorList>
    </citation>
    <scope>NUCLEOTIDE SEQUENCE [LARGE SCALE GENOMIC DNA]</scope>
    <source>
        <strain evidence="7">cv. AG2017</strain>
        <tissue evidence="6">Leaf</tissue>
    </source>
</reference>
<sequence>METEPRLDGADTAARSKKRKKDKLSASIEVLHDHPDKSAPLVGYFPSGFDPIGDGAGLPPGVTVCRNKTKPNRLNLVVSPPGSTVDFVGSSFEGESVAVQPCTYALGVLDKETGSLRVVPIASNKILRLEPKVRSNVVEDERSELKGELSAKERMDKVRELTNLYGTKKSITQAKKLQSLQQEDDPNSQNDLDKKIKEVEINKEALESSGAEIARNIPPYNLAATDPKEAYPVEKIILGGEWDHITDILELVKWEKKLSPDDYPEFVRNRVHKLEETKDEFEKNTLGGILSYITHLVKFRDRFSADGIKSAKKHTFPSILFQRFSALFTVPESKLMPAEKINLLISYILVLCLFVDDFKTDPTDIAKDLRMKPVTLRPLFENLGCKLSVQKMTVYAKLPVPLKFPELRRRRRR</sequence>
<proteinExistence type="inferred from homology"/>
<keyword evidence="3" id="KW-0240">DNA-directed RNA polymerase</keyword>
<dbReference type="PANTHER" id="PTHR14440">
    <property type="entry name" value="DNA-DIRECTED RNA POLYMERASE I SUBUNIT RPA49"/>
    <property type="match status" value="1"/>
</dbReference>
<dbReference type="Pfam" id="PF06870">
    <property type="entry name" value="RNA_pol_I_A49"/>
    <property type="match status" value="1"/>
</dbReference>
<comment type="caution">
    <text evidence="6">The sequence shown here is derived from an EMBL/GenBank/DDBJ whole genome shotgun (WGS) entry which is preliminary data.</text>
</comment>
<dbReference type="AlphaFoldDB" id="A0A2I0I939"/>
<dbReference type="OrthoDB" id="532500at2759"/>
<evidence type="ECO:0000256" key="3">
    <source>
        <dbReference type="ARBA" id="ARBA00022478"/>
    </source>
</evidence>
<dbReference type="STRING" id="22663.A0A2I0I939"/>
<protein>
    <submittedName>
        <fullName evidence="6">Uncharacterized protein</fullName>
    </submittedName>
</protein>
<organism evidence="6 7">
    <name type="scientific">Punica granatum</name>
    <name type="common">Pomegranate</name>
    <dbReference type="NCBI Taxonomy" id="22663"/>
    <lineage>
        <taxon>Eukaryota</taxon>
        <taxon>Viridiplantae</taxon>
        <taxon>Streptophyta</taxon>
        <taxon>Embryophyta</taxon>
        <taxon>Tracheophyta</taxon>
        <taxon>Spermatophyta</taxon>
        <taxon>Magnoliopsida</taxon>
        <taxon>eudicotyledons</taxon>
        <taxon>Gunneridae</taxon>
        <taxon>Pentapetalae</taxon>
        <taxon>rosids</taxon>
        <taxon>malvids</taxon>
        <taxon>Myrtales</taxon>
        <taxon>Lythraceae</taxon>
        <taxon>Punica</taxon>
    </lineage>
</organism>
<dbReference type="GeneID" id="116210216"/>